<evidence type="ECO:0000256" key="1">
    <source>
        <dbReference type="SAM" id="Phobius"/>
    </source>
</evidence>
<feature type="transmembrane region" description="Helical" evidence="1">
    <location>
        <begin position="20"/>
        <end position="41"/>
    </location>
</feature>
<reference evidence="2" key="1">
    <citation type="journal article" date="2023" name="Mol. Biol. Evol.">
        <title>Third-Generation Sequencing Reveals the Adaptive Role of the Epigenome in Three Deep-Sea Polychaetes.</title>
        <authorList>
            <person name="Perez M."/>
            <person name="Aroh O."/>
            <person name="Sun Y."/>
            <person name="Lan Y."/>
            <person name="Juniper S.K."/>
            <person name="Young C.R."/>
            <person name="Angers B."/>
            <person name="Qian P.Y."/>
        </authorList>
    </citation>
    <scope>NUCLEOTIDE SEQUENCE</scope>
    <source>
        <strain evidence="2">R07B-5</strain>
    </source>
</reference>
<dbReference type="AlphaFoldDB" id="A0AAD9NVT3"/>
<sequence length="110" mass="13168">MNKNVTFSLHKINLSTNSLMYTRSTIVIFSNTGIYFIKLTLTDEHRMLIIMQAIRLTHPDYLIQTDDPYVTNICFKWSGTYKIPIFTCYHKSFKLYYKYLHNLRYNSLHS</sequence>
<dbReference type="EMBL" id="JAODUO010000383">
    <property type="protein sequence ID" value="KAK2181734.1"/>
    <property type="molecule type" value="Genomic_DNA"/>
</dbReference>
<protein>
    <submittedName>
        <fullName evidence="2">Uncharacterized protein</fullName>
    </submittedName>
</protein>
<dbReference type="Proteomes" id="UP001209878">
    <property type="component" value="Unassembled WGS sequence"/>
</dbReference>
<proteinExistence type="predicted"/>
<keyword evidence="1" id="KW-1133">Transmembrane helix</keyword>
<organism evidence="2 3">
    <name type="scientific">Ridgeia piscesae</name>
    <name type="common">Tubeworm</name>
    <dbReference type="NCBI Taxonomy" id="27915"/>
    <lineage>
        <taxon>Eukaryota</taxon>
        <taxon>Metazoa</taxon>
        <taxon>Spiralia</taxon>
        <taxon>Lophotrochozoa</taxon>
        <taxon>Annelida</taxon>
        <taxon>Polychaeta</taxon>
        <taxon>Sedentaria</taxon>
        <taxon>Canalipalpata</taxon>
        <taxon>Sabellida</taxon>
        <taxon>Siboglinidae</taxon>
        <taxon>Ridgeia</taxon>
    </lineage>
</organism>
<keyword evidence="1" id="KW-0812">Transmembrane</keyword>
<keyword evidence="3" id="KW-1185">Reference proteome</keyword>
<comment type="caution">
    <text evidence="2">The sequence shown here is derived from an EMBL/GenBank/DDBJ whole genome shotgun (WGS) entry which is preliminary data.</text>
</comment>
<keyword evidence="1" id="KW-0472">Membrane</keyword>
<accession>A0AAD9NVT3</accession>
<evidence type="ECO:0000313" key="3">
    <source>
        <dbReference type="Proteomes" id="UP001209878"/>
    </source>
</evidence>
<gene>
    <name evidence="2" type="ORF">NP493_383g01031</name>
</gene>
<name>A0AAD9NVT3_RIDPI</name>
<evidence type="ECO:0000313" key="2">
    <source>
        <dbReference type="EMBL" id="KAK2181734.1"/>
    </source>
</evidence>